<dbReference type="Gene3D" id="1.25.40.20">
    <property type="entry name" value="Ankyrin repeat-containing domain"/>
    <property type="match status" value="2"/>
</dbReference>
<evidence type="ECO:0008006" key="6">
    <source>
        <dbReference type="Google" id="ProtNLM"/>
    </source>
</evidence>
<proteinExistence type="predicted"/>
<evidence type="ECO:0000256" key="2">
    <source>
        <dbReference type="ARBA" id="ARBA00023043"/>
    </source>
</evidence>
<keyword evidence="5" id="KW-1185">Reference proteome</keyword>
<name>A0A8J4ASF4_9CHLO</name>
<dbReference type="Proteomes" id="UP000747399">
    <property type="component" value="Unassembled WGS sequence"/>
</dbReference>
<sequence length="204" mass="22482">MAVQLVDSKGQTPLMYSCSSDCPELVRLLLVKGADPWARDLRAGRTALHYAAMSDSAAGLKTLMQYIPRDMLSQDGCRYVDACSDCGLTALHYCVFSENLEALRELLYSHHLDVNAVTISQSYDDHGVLEAASTPLHFAAARGNLAAAVELLRYYDQRIVENPSIEDPRARVDALGQTPFQLAILVHPSHCELSALLRPNQPLR</sequence>
<dbReference type="PANTHER" id="PTHR24198">
    <property type="entry name" value="ANKYRIN REPEAT AND PROTEIN KINASE DOMAIN-CONTAINING PROTEIN"/>
    <property type="match status" value="1"/>
</dbReference>
<keyword evidence="1" id="KW-0677">Repeat</keyword>
<dbReference type="EMBL" id="BNCO01000004">
    <property type="protein sequence ID" value="GIL46569.1"/>
    <property type="molecule type" value="Genomic_DNA"/>
</dbReference>
<dbReference type="PROSITE" id="PS50297">
    <property type="entry name" value="ANK_REP_REGION"/>
    <property type="match status" value="1"/>
</dbReference>
<feature type="non-terminal residue" evidence="4">
    <location>
        <position position="1"/>
    </location>
</feature>
<dbReference type="SUPFAM" id="SSF48403">
    <property type="entry name" value="Ankyrin repeat"/>
    <property type="match status" value="1"/>
</dbReference>
<dbReference type="InterPro" id="IPR002110">
    <property type="entry name" value="Ankyrin_rpt"/>
</dbReference>
<dbReference type="PANTHER" id="PTHR24198:SF165">
    <property type="entry name" value="ANKYRIN REPEAT-CONTAINING PROTEIN-RELATED"/>
    <property type="match status" value="1"/>
</dbReference>
<evidence type="ECO:0000313" key="5">
    <source>
        <dbReference type="Proteomes" id="UP000747399"/>
    </source>
</evidence>
<evidence type="ECO:0000256" key="1">
    <source>
        <dbReference type="ARBA" id="ARBA00022737"/>
    </source>
</evidence>
<dbReference type="PROSITE" id="PS50088">
    <property type="entry name" value="ANK_REPEAT"/>
    <property type="match status" value="1"/>
</dbReference>
<keyword evidence="2 3" id="KW-0040">ANK repeat</keyword>
<protein>
    <recommendedName>
        <fullName evidence="6">Ankyrin repeat protein</fullName>
    </recommendedName>
</protein>
<dbReference type="AlphaFoldDB" id="A0A8J4ASF4"/>
<evidence type="ECO:0000256" key="3">
    <source>
        <dbReference type="PROSITE-ProRule" id="PRU00023"/>
    </source>
</evidence>
<dbReference type="SMART" id="SM00248">
    <property type="entry name" value="ANK"/>
    <property type="match status" value="4"/>
</dbReference>
<organism evidence="4 5">
    <name type="scientific">Volvox africanus</name>
    <dbReference type="NCBI Taxonomy" id="51714"/>
    <lineage>
        <taxon>Eukaryota</taxon>
        <taxon>Viridiplantae</taxon>
        <taxon>Chlorophyta</taxon>
        <taxon>core chlorophytes</taxon>
        <taxon>Chlorophyceae</taxon>
        <taxon>CS clade</taxon>
        <taxon>Chlamydomonadales</taxon>
        <taxon>Volvocaceae</taxon>
        <taxon>Volvox</taxon>
    </lineage>
</organism>
<gene>
    <name evidence="4" type="ORF">Vafri_3555</name>
</gene>
<comment type="caution">
    <text evidence="4">The sequence shown here is derived from an EMBL/GenBank/DDBJ whole genome shotgun (WGS) entry which is preliminary data.</text>
</comment>
<evidence type="ECO:0000313" key="4">
    <source>
        <dbReference type="EMBL" id="GIL46569.1"/>
    </source>
</evidence>
<dbReference type="Pfam" id="PF12796">
    <property type="entry name" value="Ank_2"/>
    <property type="match status" value="1"/>
</dbReference>
<feature type="repeat" description="ANK" evidence="3">
    <location>
        <begin position="9"/>
        <end position="41"/>
    </location>
</feature>
<dbReference type="InterPro" id="IPR036770">
    <property type="entry name" value="Ankyrin_rpt-contain_sf"/>
</dbReference>
<dbReference type="Pfam" id="PF00023">
    <property type="entry name" value="Ank"/>
    <property type="match status" value="1"/>
</dbReference>
<reference evidence="4" key="1">
    <citation type="journal article" date="2021" name="Proc. Natl. Acad. Sci. U.S.A.">
        <title>Three genomes in the algal genus Volvox reveal the fate of a haploid sex-determining region after a transition to homothallism.</title>
        <authorList>
            <person name="Yamamoto K."/>
            <person name="Hamaji T."/>
            <person name="Kawai-Toyooka H."/>
            <person name="Matsuzaki R."/>
            <person name="Takahashi F."/>
            <person name="Nishimura Y."/>
            <person name="Kawachi M."/>
            <person name="Noguchi H."/>
            <person name="Minakuchi Y."/>
            <person name="Umen J.G."/>
            <person name="Toyoda A."/>
            <person name="Nozaki H."/>
        </authorList>
    </citation>
    <scope>NUCLEOTIDE SEQUENCE</scope>
    <source>
        <strain evidence="4">NIES-3780</strain>
    </source>
</reference>
<accession>A0A8J4ASF4</accession>